<dbReference type="EMBL" id="RYZH01000032">
    <property type="protein sequence ID" value="RUL86284.1"/>
    <property type="molecule type" value="Genomic_DNA"/>
</dbReference>
<dbReference type="Proteomes" id="UP000280296">
    <property type="component" value="Unassembled WGS sequence"/>
</dbReference>
<accession>A0A432MHI7</accession>
<evidence type="ECO:0000313" key="2">
    <source>
        <dbReference type="Proteomes" id="UP000280296"/>
    </source>
</evidence>
<gene>
    <name evidence="1" type="ORF">TsocGM_16255</name>
</gene>
<dbReference type="AlphaFoldDB" id="A0A432MHI7"/>
<sequence length="187" mass="19888">MGTIATAIAAILLSNPALTMPQGPPHGRGPGGLGLHGGPMGRGLGMMARGMSAEEHGNIHALLSAHETIERTVEEIPGGVLTRTVTSDPALVDVLREHVRQMSARLDRGRPVRMWDPVFRDVFAHADAITMAWEEIEGGIAVSETSDDPEVVPLIRAHAKTVNAFVAGGFEEARPPWAGRGMGERQP</sequence>
<organism evidence="1 2">
    <name type="scientific">Tautonia sociabilis</name>
    <dbReference type="NCBI Taxonomy" id="2080755"/>
    <lineage>
        <taxon>Bacteria</taxon>
        <taxon>Pseudomonadati</taxon>
        <taxon>Planctomycetota</taxon>
        <taxon>Planctomycetia</taxon>
        <taxon>Isosphaerales</taxon>
        <taxon>Isosphaeraceae</taxon>
        <taxon>Tautonia</taxon>
    </lineage>
</organism>
<comment type="caution">
    <text evidence="1">The sequence shown here is derived from an EMBL/GenBank/DDBJ whole genome shotgun (WGS) entry which is preliminary data.</text>
</comment>
<evidence type="ECO:0000313" key="1">
    <source>
        <dbReference type="EMBL" id="RUL86284.1"/>
    </source>
</evidence>
<protein>
    <submittedName>
        <fullName evidence="1">Uncharacterized protein</fullName>
    </submittedName>
</protein>
<name>A0A432MHI7_9BACT</name>
<reference evidence="1 2" key="1">
    <citation type="submission" date="2018-12" db="EMBL/GenBank/DDBJ databases">
        <authorList>
            <person name="Toschakov S.V."/>
        </authorList>
    </citation>
    <scope>NUCLEOTIDE SEQUENCE [LARGE SCALE GENOMIC DNA]</scope>
    <source>
        <strain evidence="1 2">GM2012</strain>
    </source>
</reference>
<keyword evidence="2" id="KW-1185">Reference proteome</keyword>
<proteinExistence type="predicted"/>
<reference evidence="1 2" key="2">
    <citation type="submission" date="2019-01" db="EMBL/GenBank/DDBJ databases">
        <title>Tautonia sociabilis, a novel thermotolerant planctomycete of Isosphaeraceae family, isolated from a 4000 m deep subterranean habitat.</title>
        <authorList>
            <person name="Kovaleva O.L."/>
            <person name="Elcheninov A.G."/>
            <person name="Van Heerden E."/>
            <person name="Toshchakov S.V."/>
            <person name="Novikov A."/>
            <person name="Bonch-Osmolovskaya E.A."/>
            <person name="Kublanov I.V."/>
        </authorList>
    </citation>
    <scope>NUCLEOTIDE SEQUENCE [LARGE SCALE GENOMIC DNA]</scope>
    <source>
        <strain evidence="1 2">GM2012</strain>
    </source>
</reference>
<dbReference type="RefSeq" id="WP_126726519.1">
    <property type="nucleotide sequence ID" value="NZ_RYZH01000032.1"/>
</dbReference>
<dbReference type="OrthoDB" id="254108at2"/>